<dbReference type="GO" id="GO:0005886">
    <property type="term" value="C:plasma membrane"/>
    <property type="evidence" value="ECO:0007669"/>
    <property type="project" value="UniProtKB-SubCell"/>
</dbReference>
<feature type="transmembrane region" description="Helical" evidence="8">
    <location>
        <begin position="349"/>
        <end position="368"/>
    </location>
</feature>
<accession>A0A653A0J5</accession>
<evidence type="ECO:0000256" key="4">
    <source>
        <dbReference type="ARBA" id="ARBA00022475"/>
    </source>
</evidence>
<keyword evidence="5 8" id="KW-0812">Transmembrane</keyword>
<dbReference type="InterPro" id="IPR047817">
    <property type="entry name" value="ABC2_TM_bact-type"/>
</dbReference>
<feature type="transmembrane region" description="Helical" evidence="8">
    <location>
        <begin position="182"/>
        <end position="205"/>
    </location>
</feature>
<comment type="similarity">
    <text evidence="2">Belongs to the ABC-2 integral membrane protein family.</text>
</comment>
<organism evidence="10">
    <name type="scientific">Uncultured Desulfatiglans sp</name>
    <dbReference type="NCBI Taxonomy" id="1748965"/>
    <lineage>
        <taxon>Bacteria</taxon>
        <taxon>Pseudomonadati</taxon>
        <taxon>Thermodesulfobacteriota</taxon>
        <taxon>Desulfobacteria</taxon>
        <taxon>Desulfatiglandales</taxon>
        <taxon>Desulfatiglandaceae</taxon>
        <taxon>Desulfatiglans</taxon>
        <taxon>environmental samples</taxon>
    </lineage>
</organism>
<reference evidence="10" key="1">
    <citation type="submission" date="2018-07" db="EMBL/GenBank/DDBJ databases">
        <authorList>
            <consortium name="Genoscope - CEA"/>
            <person name="William W."/>
        </authorList>
    </citation>
    <scope>NUCLEOTIDE SEQUENCE</scope>
    <source>
        <strain evidence="10">IK1</strain>
    </source>
</reference>
<keyword evidence="6 8" id="KW-1133">Transmembrane helix</keyword>
<dbReference type="Pfam" id="PF12698">
    <property type="entry name" value="ABC2_membrane_3"/>
    <property type="match status" value="1"/>
</dbReference>
<feature type="transmembrane region" description="Helical" evidence="8">
    <location>
        <begin position="295"/>
        <end position="314"/>
    </location>
</feature>
<dbReference type="PANTHER" id="PTHR30294">
    <property type="entry name" value="MEMBRANE COMPONENT OF ABC TRANSPORTER YHHJ-RELATED"/>
    <property type="match status" value="1"/>
</dbReference>
<evidence type="ECO:0000256" key="6">
    <source>
        <dbReference type="ARBA" id="ARBA00022989"/>
    </source>
</evidence>
<dbReference type="EMBL" id="UPXX01000003">
    <property type="protein sequence ID" value="VBB41553.1"/>
    <property type="molecule type" value="Genomic_DNA"/>
</dbReference>
<evidence type="ECO:0000256" key="3">
    <source>
        <dbReference type="ARBA" id="ARBA00022448"/>
    </source>
</evidence>
<feature type="domain" description="ABC transmembrane type-2" evidence="9">
    <location>
        <begin position="137"/>
        <end position="375"/>
    </location>
</feature>
<evidence type="ECO:0000256" key="2">
    <source>
        <dbReference type="ARBA" id="ARBA00007783"/>
    </source>
</evidence>
<feature type="transmembrane region" description="Helical" evidence="8">
    <location>
        <begin position="320"/>
        <end position="337"/>
    </location>
</feature>
<comment type="subcellular location">
    <subcellularLocation>
        <location evidence="1">Cell membrane</location>
        <topology evidence="1">Multi-pass membrane protein</topology>
    </subcellularLocation>
</comment>
<dbReference type="InterPro" id="IPR013525">
    <property type="entry name" value="ABC2_TM"/>
</dbReference>
<dbReference type="PROSITE" id="PS51012">
    <property type="entry name" value="ABC_TM2"/>
    <property type="match status" value="1"/>
</dbReference>
<keyword evidence="7 8" id="KW-0472">Membrane</keyword>
<keyword evidence="3" id="KW-0813">Transport</keyword>
<proteinExistence type="inferred from homology"/>
<keyword evidence="4" id="KW-1003">Cell membrane</keyword>
<evidence type="ECO:0000256" key="5">
    <source>
        <dbReference type="ARBA" id="ARBA00022692"/>
    </source>
</evidence>
<evidence type="ECO:0000259" key="9">
    <source>
        <dbReference type="PROSITE" id="PS51012"/>
    </source>
</evidence>
<feature type="transmembrane region" description="Helical" evidence="8">
    <location>
        <begin position="226"/>
        <end position="249"/>
    </location>
</feature>
<dbReference type="Gene3D" id="3.40.1710.10">
    <property type="entry name" value="abc type-2 transporter like domain"/>
    <property type="match status" value="1"/>
</dbReference>
<gene>
    <name evidence="10" type="ORF">TRIP_B110118</name>
</gene>
<dbReference type="InterPro" id="IPR051449">
    <property type="entry name" value="ABC-2_transporter_component"/>
</dbReference>
<evidence type="ECO:0000313" key="10">
    <source>
        <dbReference type="EMBL" id="VBB41553.1"/>
    </source>
</evidence>
<evidence type="ECO:0000256" key="7">
    <source>
        <dbReference type="ARBA" id="ARBA00023136"/>
    </source>
</evidence>
<dbReference type="PANTHER" id="PTHR30294:SF29">
    <property type="entry name" value="MULTIDRUG ABC TRANSPORTER PERMEASE YBHS-RELATED"/>
    <property type="match status" value="1"/>
</dbReference>
<feature type="transmembrane region" description="Helical" evidence="8">
    <location>
        <begin position="21"/>
        <end position="44"/>
    </location>
</feature>
<dbReference type="GO" id="GO:0140359">
    <property type="term" value="F:ABC-type transporter activity"/>
    <property type="evidence" value="ECO:0007669"/>
    <property type="project" value="InterPro"/>
</dbReference>
<evidence type="ECO:0000256" key="8">
    <source>
        <dbReference type="SAM" id="Phobius"/>
    </source>
</evidence>
<feature type="transmembrane region" description="Helical" evidence="8">
    <location>
        <begin position="261"/>
        <end position="283"/>
    </location>
</feature>
<name>A0A653A0J5_UNCDX</name>
<evidence type="ECO:0000256" key="1">
    <source>
        <dbReference type="ARBA" id="ARBA00004651"/>
    </source>
</evidence>
<sequence length="377" mass="41353">MNTLRIRAVSRKEFLHIIRDPRSLGMSIAIPMLLLLLFGFALTLDVDDVPLAVWDQDHSQASRELLSRFTGSPYFSRSLDARNYSELENAVDSGKALAALVIPTGFGGKIASGREAPVQLIVDGSDSNTATIAIGYADVVAMVYSQDVALDITRRLGGTEWTQPLDVRPRVWFNADLESKNYIIPGLIAVIMMVIAALLTSLTIAREWERGTMEQLISTPVKGPELILGKLLPYFAIGMFDVLLAVLMGEFLFDVPLRGNAALLFAMAAVFLVGALSLGLLISVSTKSQLLASQLAMVMTFLPAFLLSGFMYTVSNMPQFIQMVTYLIPARYFVALLKGIYLKGIGLQILYLEAALLTLFGIMMIAMANVKFRKKLV</sequence>
<protein>
    <recommendedName>
        <fullName evidence="9">ABC transmembrane type-2 domain-containing protein</fullName>
    </recommendedName>
</protein>
<dbReference type="AlphaFoldDB" id="A0A653A0J5"/>